<evidence type="ECO:0000313" key="12">
    <source>
        <dbReference type="EMBL" id="KAK7598316.1"/>
    </source>
</evidence>
<dbReference type="FunFam" id="3.20.20.80:FF:000063">
    <property type="entry name" value="Beta-hexosaminidase"/>
    <property type="match status" value="1"/>
</dbReference>
<dbReference type="SUPFAM" id="SSF51445">
    <property type="entry name" value="(Trans)glycosidases"/>
    <property type="match status" value="1"/>
</dbReference>
<dbReference type="PIRSF" id="PIRSF001093">
    <property type="entry name" value="B-hxosamndse_ab_euk"/>
    <property type="match status" value="1"/>
</dbReference>
<keyword evidence="6 7" id="KW-0326">Glycosidase</keyword>
<dbReference type="InterPro" id="IPR025705">
    <property type="entry name" value="Beta_hexosaminidase_sua/sub"/>
</dbReference>
<evidence type="ECO:0000256" key="8">
    <source>
        <dbReference type="PIRSR" id="PIRSR001093-1"/>
    </source>
</evidence>
<feature type="domain" description="Glycoside hydrolase family 20 catalytic" evidence="10">
    <location>
        <begin position="229"/>
        <end position="587"/>
    </location>
</feature>
<dbReference type="SUPFAM" id="SSF55545">
    <property type="entry name" value="beta-N-acetylhexosaminidase-like domain"/>
    <property type="match status" value="1"/>
</dbReference>
<sequence length="630" mass="72768">MRRVPWLMWLLCLWRLAVGENDKFQSNDIYCYSPKHSVEPQDVAWKCDSSKKICTRTIIELETNITDCLMSLKTCQLVCDENASLWPKPVELTFDRKLKPVNVHEITFNTKGSKQSDELKNLIQSLTRYLEDEIKAEFKDEKLSEIGGELSITFVLQDDSTSVFTNKANESYTLNVTVSDRRAQIIIEGETYLGLHNGVETLIQLIIYDDISNLALIPSALYIRDGPAYTYRGILLDTSRSYYTVESIKRLLKGMAYNKLNTFHWHITDSHSFPFKSKTYPKMAKFGAYSPLQVYSHRDIREIVNYAKIRGIRVVPELDTPSHVGEGWQSFTNTTAPVLLCFRDQPWRDYCGEPPCGILNPINLEVYEILKNLYAEFDNLFESDLFHMGGDEVTFQCWNKSEDIVKWIREKKKEPTNEAFEELWASFHKQAKVQLDAVTSHRTKRIILWTSSLTQSKNLTRFLEPQQFIIQVWTKGNDSQIAKLLNEGYDLILSNYDALYFDCGFGAWLGEGNNWCSPYIGWQKVYDNRPRTLLKDLNNTHTLANPDANSQILGAEATLWSEESDMNSLDTRIWPRAAALAERLWSDPNTSWSNATNRLLHMRERLVARYIGSDQIQPTYCQQNPGFCVK</sequence>
<evidence type="ECO:0000256" key="4">
    <source>
        <dbReference type="ARBA" id="ARBA00022801"/>
    </source>
</evidence>
<dbReference type="PANTHER" id="PTHR22600">
    <property type="entry name" value="BETA-HEXOSAMINIDASE"/>
    <property type="match status" value="1"/>
</dbReference>
<evidence type="ECO:0000256" key="5">
    <source>
        <dbReference type="ARBA" id="ARBA00023180"/>
    </source>
</evidence>
<evidence type="ECO:0000256" key="3">
    <source>
        <dbReference type="ARBA" id="ARBA00022729"/>
    </source>
</evidence>
<dbReference type="GO" id="GO:0005886">
    <property type="term" value="C:plasma membrane"/>
    <property type="evidence" value="ECO:0007669"/>
    <property type="project" value="TreeGrafter"/>
</dbReference>
<comment type="similarity">
    <text evidence="2 7">Belongs to the glycosyl hydrolase 20 family.</text>
</comment>
<evidence type="ECO:0000256" key="6">
    <source>
        <dbReference type="ARBA" id="ARBA00023295"/>
    </source>
</evidence>
<evidence type="ECO:0000256" key="9">
    <source>
        <dbReference type="SAM" id="SignalP"/>
    </source>
</evidence>
<dbReference type="InterPro" id="IPR029018">
    <property type="entry name" value="Hex-like_dom2"/>
</dbReference>
<evidence type="ECO:0000256" key="7">
    <source>
        <dbReference type="PIRNR" id="PIRNR001093"/>
    </source>
</evidence>
<dbReference type="AlphaFoldDB" id="A0AAN9TPY3"/>
<comment type="caution">
    <text evidence="12">The sequence shown here is derived from an EMBL/GenBank/DDBJ whole genome shotgun (WGS) entry which is preliminary data.</text>
</comment>
<reference evidence="12 13" key="1">
    <citation type="submission" date="2024-03" db="EMBL/GenBank/DDBJ databases">
        <title>Adaptation during the transition from Ophiocordyceps entomopathogen to insect associate is accompanied by gene loss and intensified selection.</title>
        <authorList>
            <person name="Ward C.M."/>
            <person name="Onetto C.A."/>
            <person name="Borneman A.R."/>
        </authorList>
    </citation>
    <scope>NUCLEOTIDE SEQUENCE [LARGE SCALE GENOMIC DNA]</scope>
    <source>
        <strain evidence="12">AWRI1</strain>
        <tissue evidence="12">Single Adult Female</tissue>
    </source>
</reference>
<evidence type="ECO:0000256" key="1">
    <source>
        <dbReference type="ARBA" id="ARBA00001231"/>
    </source>
</evidence>
<dbReference type="Pfam" id="PF00728">
    <property type="entry name" value="Glyco_hydro_20"/>
    <property type="match status" value="1"/>
</dbReference>
<evidence type="ECO:0000259" key="10">
    <source>
        <dbReference type="Pfam" id="PF00728"/>
    </source>
</evidence>
<dbReference type="EC" id="3.2.1.52" evidence="7"/>
<dbReference type="InterPro" id="IPR029019">
    <property type="entry name" value="HEX_eukaryotic_N"/>
</dbReference>
<keyword evidence="4 7" id="KW-0378">Hydrolase</keyword>
<dbReference type="GO" id="GO:0030203">
    <property type="term" value="P:glycosaminoglycan metabolic process"/>
    <property type="evidence" value="ECO:0007669"/>
    <property type="project" value="TreeGrafter"/>
</dbReference>
<keyword evidence="5" id="KW-0325">Glycoprotein</keyword>
<dbReference type="CDD" id="cd06562">
    <property type="entry name" value="GH20_HexA_HexB-like"/>
    <property type="match status" value="1"/>
</dbReference>
<accession>A0AAN9TPY3</accession>
<dbReference type="InterPro" id="IPR017853">
    <property type="entry name" value="GH"/>
</dbReference>
<feature type="signal peptide" evidence="9">
    <location>
        <begin position="1"/>
        <end position="19"/>
    </location>
</feature>
<evidence type="ECO:0000259" key="11">
    <source>
        <dbReference type="Pfam" id="PF14845"/>
    </source>
</evidence>
<dbReference type="GO" id="GO:0005975">
    <property type="term" value="P:carbohydrate metabolic process"/>
    <property type="evidence" value="ECO:0007669"/>
    <property type="project" value="InterPro"/>
</dbReference>
<dbReference type="PRINTS" id="PR00738">
    <property type="entry name" value="GLHYDRLASE20"/>
</dbReference>
<gene>
    <name evidence="12" type="ORF">V9T40_006551</name>
</gene>
<dbReference type="EMBL" id="JBBCAQ010000014">
    <property type="protein sequence ID" value="KAK7598316.1"/>
    <property type="molecule type" value="Genomic_DNA"/>
</dbReference>
<keyword evidence="3 9" id="KW-0732">Signal</keyword>
<feature type="active site" description="Proton donor" evidence="8">
    <location>
        <position position="392"/>
    </location>
</feature>
<dbReference type="Pfam" id="PF14845">
    <property type="entry name" value="Glycohydro_20b2"/>
    <property type="match status" value="1"/>
</dbReference>
<protein>
    <recommendedName>
        <fullName evidence="7">Beta-hexosaminidase</fullName>
        <ecNumber evidence="7">3.2.1.52</ecNumber>
    </recommendedName>
</protein>
<keyword evidence="13" id="KW-1185">Reference proteome</keyword>
<proteinExistence type="inferred from homology"/>
<evidence type="ECO:0000313" key="13">
    <source>
        <dbReference type="Proteomes" id="UP001367676"/>
    </source>
</evidence>
<dbReference type="GO" id="GO:0016231">
    <property type="term" value="F:beta-N-acetylglucosaminidase activity"/>
    <property type="evidence" value="ECO:0007669"/>
    <property type="project" value="TreeGrafter"/>
</dbReference>
<dbReference type="Gene3D" id="3.20.20.80">
    <property type="entry name" value="Glycosidases"/>
    <property type="match status" value="1"/>
</dbReference>
<feature type="chain" id="PRO_5042978415" description="Beta-hexosaminidase" evidence="9">
    <location>
        <begin position="20"/>
        <end position="630"/>
    </location>
</feature>
<organism evidence="12 13">
    <name type="scientific">Parthenolecanium corni</name>
    <dbReference type="NCBI Taxonomy" id="536013"/>
    <lineage>
        <taxon>Eukaryota</taxon>
        <taxon>Metazoa</taxon>
        <taxon>Ecdysozoa</taxon>
        <taxon>Arthropoda</taxon>
        <taxon>Hexapoda</taxon>
        <taxon>Insecta</taxon>
        <taxon>Pterygota</taxon>
        <taxon>Neoptera</taxon>
        <taxon>Paraneoptera</taxon>
        <taxon>Hemiptera</taxon>
        <taxon>Sternorrhyncha</taxon>
        <taxon>Coccoidea</taxon>
        <taxon>Coccidae</taxon>
        <taxon>Parthenolecanium</taxon>
    </lineage>
</organism>
<dbReference type="PANTHER" id="PTHR22600:SF26">
    <property type="entry name" value="BETA-N-ACETYLHEXOSAMINIDASE"/>
    <property type="match status" value="1"/>
</dbReference>
<dbReference type="Proteomes" id="UP001367676">
    <property type="component" value="Unassembled WGS sequence"/>
</dbReference>
<dbReference type="InterPro" id="IPR015883">
    <property type="entry name" value="Glyco_hydro_20_cat"/>
</dbReference>
<dbReference type="Gene3D" id="3.30.379.10">
    <property type="entry name" value="Chitobiase/beta-hexosaminidase domain 2-like"/>
    <property type="match status" value="1"/>
</dbReference>
<comment type="catalytic activity">
    <reaction evidence="1 7">
        <text>Hydrolysis of terminal non-reducing N-acetyl-D-hexosamine residues in N-acetyl-beta-D-hexosaminides.</text>
        <dbReference type="EC" id="3.2.1.52"/>
    </reaction>
</comment>
<name>A0AAN9TPY3_9HEMI</name>
<evidence type="ECO:0000256" key="2">
    <source>
        <dbReference type="ARBA" id="ARBA00006285"/>
    </source>
</evidence>
<feature type="domain" description="Beta-hexosaminidase eukaryotic type N-terminal" evidence="11">
    <location>
        <begin position="85"/>
        <end position="205"/>
    </location>
</feature>